<evidence type="ECO:0000256" key="5">
    <source>
        <dbReference type="ARBA" id="ARBA00022801"/>
    </source>
</evidence>
<dbReference type="Proteomes" id="UP001595896">
    <property type="component" value="Unassembled WGS sequence"/>
</dbReference>
<evidence type="ECO:0000256" key="2">
    <source>
        <dbReference type="ARBA" id="ARBA00009152"/>
    </source>
</evidence>
<comment type="similarity">
    <text evidence="2 8">Belongs to the PHP hydrolase family. HisK subfamily.</text>
</comment>
<dbReference type="EMBL" id="JBHSGK010000013">
    <property type="protein sequence ID" value="MFC4737567.1"/>
    <property type="molecule type" value="Genomic_DNA"/>
</dbReference>
<evidence type="ECO:0000256" key="7">
    <source>
        <dbReference type="ARBA" id="ARBA00049158"/>
    </source>
</evidence>
<keyword evidence="4 8" id="KW-0028">Amino-acid biosynthesis</keyword>
<dbReference type="PANTHER" id="PTHR21039">
    <property type="entry name" value="HISTIDINOL PHOSPHATASE-RELATED"/>
    <property type="match status" value="1"/>
</dbReference>
<evidence type="ECO:0000256" key="8">
    <source>
        <dbReference type="RuleBase" id="RU366003"/>
    </source>
</evidence>
<keyword evidence="5 8" id="KW-0378">Hydrolase</keyword>
<comment type="catalytic activity">
    <reaction evidence="7 8">
        <text>L-histidinol phosphate + H2O = L-histidinol + phosphate</text>
        <dbReference type="Rhea" id="RHEA:14465"/>
        <dbReference type="ChEBI" id="CHEBI:15377"/>
        <dbReference type="ChEBI" id="CHEBI:43474"/>
        <dbReference type="ChEBI" id="CHEBI:57699"/>
        <dbReference type="ChEBI" id="CHEBI:57980"/>
        <dbReference type="EC" id="3.1.3.15"/>
    </reaction>
</comment>
<evidence type="ECO:0000256" key="3">
    <source>
        <dbReference type="ARBA" id="ARBA00013085"/>
    </source>
</evidence>
<dbReference type="CDD" id="cd12110">
    <property type="entry name" value="PHP_HisPPase_Hisj_like"/>
    <property type="match status" value="1"/>
</dbReference>
<dbReference type="RefSeq" id="WP_377910156.1">
    <property type="nucleotide sequence ID" value="NZ_JBHSGK010000013.1"/>
</dbReference>
<dbReference type="Gene3D" id="3.20.20.140">
    <property type="entry name" value="Metal-dependent hydrolases"/>
    <property type="match status" value="1"/>
</dbReference>
<sequence>MHIKHDAHIHTPFCPHGSADTMNDYAEAALRAGLHEITFTEHAPLPDGFVDPVPHQDSSMKAADLSRYFEACQKMKQEYAGHLIIRTGLEVDYIDGWENETKRFLDQAGPSLDDAILSVHFLRTDSGYVCMDYHEDTFAELIKVCGSLEEVYQLYYKTVLASASADLGKWKPDRLGHITLVRKFQKQFPRSFDDSPWIQAVIDTAAEKELALDVNTAGLYKPLCEEHYPPEEALKHALAKGVRLVYGSDAHKSSQVGASRAAVDAFFTEQSPFHL</sequence>
<evidence type="ECO:0000259" key="9">
    <source>
        <dbReference type="Pfam" id="PF02811"/>
    </source>
</evidence>
<evidence type="ECO:0000256" key="1">
    <source>
        <dbReference type="ARBA" id="ARBA00004970"/>
    </source>
</evidence>
<proteinExistence type="inferred from homology"/>
<dbReference type="InterPro" id="IPR010140">
    <property type="entry name" value="Histidinol_P_phosphatase_HisJ"/>
</dbReference>
<keyword evidence="6 8" id="KW-0368">Histidine biosynthesis</keyword>
<evidence type="ECO:0000313" key="11">
    <source>
        <dbReference type="Proteomes" id="UP001595896"/>
    </source>
</evidence>
<dbReference type="InterPro" id="IPR016195">
    <property type="entry name" value="Pol/histidinol_Pase-like"/>
</dbReference>
<dbReference type="Pfam" id="PF02811">
    <property type="entry name" value="PHP"/>
    <property type="match status" value="1"/>
</dbReference>
<comment type="pathway">
    <text evidence="1 8">Amino-acid biosynthesis; L-histidine biosynthesis; L-histidine from 5-phospho-alpha-D-ribose 1-diphosphate: step 8/9.</text>
</comment>
<dbReference type="GO" id="GO:0004401">
    <property type="term" value="F:histidinol-phosphatase activity"/>
    <property type="evidence" value="ECO:0007669"/>
    <property type="project" value="UniProtKB-EC"/>
</dbReference>
<comment type="caution">
    <text evidence="10">The sequence shown here is derived from an EMBL/GenBank/DDBJ whole genome shotgun (WGS) entry which is preliminary data.</text>
</comment>
<dbReference type="InterPro" id="IPR004013">
    <property type="entry name" value="PHP_dom"/>
</dbReference>
<gene>
    <name evidence="10" type="primary">hisJ</name>
    <name evidence="10" type="ORF">ACFO4L_13270</name>
</gene>
<feature type="domain" description="PHP" evidence="9">
    <location>
        <begin position="6"/>
        <end position="217"/>
    </location>
</feature>
<dbReference type="SUPFAM" id="SSF89550">
    <property type="entry name" value="PHP domain-like"/>
    <property type="match status" value="1"/>
</dbReference>
<accession>A0ABV9NW85</accession>
<reference evidence="11" key="1">
    <citation type="journal article" date="2019" name="Int. J. Syst. Evol. Microbiol.">
        <title>The Global Catalogue of Microorganisms (GCM) 10K type strain sequencing project: providing services to taxonomists for standard genome sequencing and annotation.</title>
        <authorList>
            <consortium name="The Broad Institute Genomics Platform"/>
            <consortium name="The Broad Institute Genome Sequencing Center for Infectious Disease"/>
            <person name="Wu L."/>
            <person name="Ma J."/>
        </authorList>
    </citation>
    <scope>NUCLEOTIDE SEQUENCE [LARGE SCALE GENOMIC DNA]</scope>
    <source>
        <strain evidence="11">JCM 12165</strain>
    </source>
</reference>
<protein>
    <recommendedName>
        <fullName evidence="3 8">Histidinol-phosphatase</fullName>
        <shortName evidence="8">HolPase</shortName>
        <ecNumber evidence="3 8">3.1.3.15</ecNumber>
    </recommendedName>
</protein>
<name>A0ABV9NW85_9BACI</name>
<dbReference type="PANTHER" id="PTHR21039:SF0">
    <property type="entry name" value="HISTIDINOL-PHOSPHATASE"/>
    <property type="match status" value="1"/>
</dbReference>
<dbReference type="NCBIfam" id="NF005996">
    <property type="entry name" value="PRK08123.1"/>
    <property type="match status" value="1"/>
</dbReference>
<evidence type="ECO:0000256" key="6">
    <source>
        <dbReference type="ARBA" id="ARBA00023102"/>
    </source>
</evidence>
<evidence type="ECO:0000256" key="4">
    <source>
        <dbReference type="ARBA" id="ARBA00022605"/>
    </source>
</evidence>
<keyword evidence="11" id="KW-1185">Reference proteome</keyword>
<evidence type="ECO:0000313" key="10">
    <source>
        <dbReference type="EMBL" id="MFC4737567.1"/>
    </source>
</evidence>
<dbReference type="EC" id="3.1.3.15" evidence="3 8"/>
<dbReference type="NCBIfam" id="TIGR01856">
    <property type="entry name" value="hisJ_fam"/>
    <property type="match status" value="1"/>
</dbReference>
<organism evidence="10 11">
    <name type="scientific">Bacillus daqingensis</name>
    <dbReference type="NCBI Taxonomy" id="872396"/>
    <lineage>
        <taxon>Bacteria</taxon>
        <taxon>Bacillati</taxon>
        <taxon>Bacillota</taxon>
        <taxon>Bacilli</taxon>
        <taxon>Bacillales</taxon>
        <taxon>Bacillaceae</taxon>
        <taxon>Bacillus</taxon>
    </lineage>
</organism>